<comment type="caution">
    <text evidence="2">The sequence shown here is derived from an EMBL/GenBank/DDBJ whole genome shotgun (WGS) entry which is preliminary data.</text>
</comment>
<dbReference type="OMA" id="NWTIQTH"/>
<keyword evidence="3" id="KW-1185">Reference proteome</keyword>
<gene>
    <name evidence="2" type="ORF">H072_4522</name>
</gene>
<evidence type="ECO:0000313" key="3">
    <source>
        <dbReference type="Proteomes" id="UP000015100"/>
    </source>
</evidence>
<keyword evidence="1" id="KW-0472">Membrane</keyword>
<feature type="transmembrane region" description="Helical" evidence="1">
    <location>
        <begin position="15"/>
        <end position="32"/>
    </location>
</feature>
<reference evidence="2 3" key="1">
    <citation type="journal article" date="2013" name="PLoS Genet.">
        <title>Genomic mechanisms accounting for the adaptation to parasitism in nematode-trapping fungi.</title>
        <authorList>
            <person name="Meerupati T."/>
            <person name="Andersson K.M."/>
            <person name="Friman E."/>
            <person name="Kumar D."/>
            <person name="Tunlid A."/>
            <person name="Ahren D."/>
        </authorList>
    </citation>
    <scope>NUCLEOTIDE SEQUENCE [LARGE SCALE GENOMIC DNA]</scope>
    <source>
        <strain evidence="2 3">CBS 200.50</strain>
    </source>
</reference>
<organism evidence="2 3">
    <name type="scientific">Dactylellina haptotyla (strain CBS 200.50)</name>
    <name type="common">Nematode-trapping fungus</name>
    <name type="synonym">Monacrosporium haptotylum</name>
    <dbReference type="NCBI Taxonomy" id="1284197"/>
    <lineage>
        <taxon>Eukaryota</taxon>
        <taxon>Fungi</taxon>
        <taxon>Dikarya</taxon>
        <taxon>Ascomycota</taxon>
        <taxon>Pezizomycotina</taxon>
        <taxon>Orbiliomycetes</taxon>
        <taxon>Orbiliales</taxon>
        <taxon>Orbiliaceae</taxon>
        <taxon>Dactylellina</taxon>
    </lineage>
</organism>
<proteinExistence type="predicted"/>
<dbReference type="AlphaFoldDB" id="S8BQ45"/>
<accession>S8BQ45</accession>
<protein>
    <submittedName>
        <fullName evidence="2">Uncharacterized protein</fullName>
    </submittedName>
</protein>
<keyword evidence="1" id="KW-0812">Transmembrane</keyword>
<reference evidence="3" key="2">
    <citation type="submission" date="2013-04" db="EMBL/GenBank/DDBJ databases">
        <title>Genomic mechanisms accounting for the adaptation to parasitism in nematode-trapping fungi.</title>
        <authorList>
            <person name="Ahren D.G."/>
        </authorList>
    </citation>
    <scope>NUCLEOTIDE SEQUENCE [LARGE SCALE GENOMIC DNA]</scope>
    <source>
        <strain evidence="3">CBS 200.50</strain>
    </source>
</reference>
<evidence type="ECO:0000256" key="1">
    <source>
        <dbReference type="SAM" id="Phobius"/>
    </source>
</evidence>
<keyword evidence="1" id="KW-1133">Transmembrane helix</keyword>
<dbReference type="InterPro" id="IPR021848">
    <property type="entry name" value="HODM_asu-like"/>
</dbReference>
<sequence>MVVRNFGPFLLDDSFVYTFFPLLAIVGVVLYVKSKEASKLAKERVAAAPYSLWEPNRRPKPNDIKNMLSSFLQEPVTPTTNIDILSSPPVPFRPYKPIYHMTMGIEKCVPNDLFLLDSSYPDRIALRKQLTSQYSTITLGASPLATDAIQELYTYLISHHMPSRFPHLFTVDTEKSSFTNHVSGDTHPLEPPGPSLAALKILASTVEEDILILQRDPQEEIYRLRAFIACFPNGFDSSQKMNLPLREIHEPVPMFKEKLAPSMDRFFNKLEVGKWVKRFNWTISTHNKLFLPTENHVYEGEEIPDELESVDLETTYLRVERQVLFRLPVSKAMIFFVRTYLTPLKAVKAEGQGEALATAIEGMPEKLAFYKRRGVWGKAVTVALRA</sequence>
<dbReference type="OrthoDB" id="5043642at2759"/>
<dbReference type="eggNOG" id="ENOG502QU8C">
    <property type="taxonomic scope" value="Eukaryota"/>
</dbReference>
<evidence type="ECO:0000313" key="2">
    <source>
        <dbReference type="EMBL" id="EPS41588.1"/>
    </source>
</evidence>
<dbReference type="Pfam" id="PF11927">
    <property type="entry name" value="HODM_asu-like"/>
    <property type="match status" value="1"/>
</dbReference>
<dbReference type="STRING" id="1284197.S8BQ45"/>
<dbReference type="HOGENOM" id="CLU_025462_2_0_1"/>
<dbReference type="EMBL" id="AQGS01000236">
    <property type="protein sequence ID" value="EPS41588.1"/>
    <property type="molecule type" value="Genomic_DNA"/>
</dbReference>
<name>S8BQ45_DACHA</name>
<dbReference type="Proteomes" id="UP000015100">
    <property type="component" value="Unassembled WGS sequence"/>
</dbReference>